<dbReference type="InterPro" id="IPR022137">
    <property type="entry name" value="Znf_prot_DUF3669"/>
</dbReference>
<dbReference type="Proteomes" id="UP000544095">
    <property type="component" value="Unassembled WGS sequence"/>
</dbReference>
<protein>
    <recommendedName>
        <fullName evidence="2">DUF3669 domain-containing protein</fullName>
    </recommendedName>
</protein>
<feature type="region of interest" description="Disordered" evidence="1">
    <location>
        <begin position="181"/>
        <end position="209"/>
    </location>
</feature>
<name>A0A8H5KKD7_9HYPO</name>
<proteinExistence type="predicted"/>
<accession>A0A8H5KKD7</accession>
<gene>
    <name evidence="3" type="ORF">FPANT_12155</name>
</gene>
<dbReference type="EMBL" id="JAAOAR010000779">
    <property type="protein sequence ID" value="KAF5573781.1"/>
    <property type="molecule type" value="Genomic_DNA"/>
</dbReference>
<feature type="compositionally biased region" description="Basic residues" evidence="1">
    <location>
        <begin position="189"/>
        <end position="203"/>
    </location>
</feature>
<reference evidence="3 4" key="1">
    <citation type="submission" date="2020-05" db="EMBL/GenBank/DDBJ databases">
        <title>Identification and distribution of gene clusters putatively required for synthesis of sphingolipid metabolism inhibitors in phylogenetically diverse species of the filamentous fungus Fusarium.</title>
        <authorList>
            <person name="Kim H.-S."/>
            <person name="Busman M."/>
            <person name="Brown D.W."/>
            <person name="Divon H."/>
            <person name="Uhlig S."/>
            <person name="Proctor R.H."/>
        </authorList>
    </citation>
    <scope>NUCLEOTIDE SEQUENCE [LARGE SCALE GENOMIC DNA]</scope>
    <source>
        <strain evidence="3 4">NRRL 25211</strain>
    </source>
</reference>
<evidence type="ECO:0000256" key="1">
    <source>
        <dbReference type="SAM" id="MobiDB-lite"/>
    </source>
</evidence>
<feature type="domain" description="DUF3669" evidence="2">
    <location>
        <begin position="349"/>
        <end position="418"/>
    </location>
</feature>
<keyword evidence="4" id="KW-1185">Reference proteome</keyword>
<dbReference type="AlphaFoldDB" id="A0A8H5KKD7"/>
<comment type="caution">
    <text evidence="3">The sequence shown here is derived from an EMBL/GenBank/DDBJ whole genome shotgun (WGS) entry which is preliminary data.</text>
</comment>
<evidence type="ECO:0000313" key="3">
    <source>
        <dbReference type="EMBL" id="KAF5573781.1"/>
    </source>
</evidence>
<dbReference type="Pfam" id="PF12417">
    <property type="entry name" value="DUF3669"/>
    <property type="match status" value="1"/>
</dbReference>
<organism evidence="3 4">
    <name type="scientific">Fusarium pseudoanthophilum</name>
    <dbReference type="NCBI Taxonomy" id="48495"/>
    <lineage>
        <taxon>Eukaryota</taxon>
        <taxon>Fungi</taxon>
        <taxon>Dikarya</taxon>
        <taxon>Ascomycota</taxon>
        <taxon>Pezizomycotina</taxon>
        <taxon>Sordariomycetes</taxon>
        <taxon>Hypocreomycetidae</taxon>
        <taxon>Hypocreales</taxon>
        <taxon>Nectriaceae</taxon>
        <taxon>Fusarium</taxon>
        <taxon>Fusarium fujikuroi species complex</taxon>
    </lineage>
</organism>
<sequence>MFSASAIHNHPKGIYPEARATHLAPTPRNLNNLFITAGEANAPHNTMASTQKRRLPHVVTLLTQEDNTTETQEGDSKYALSTEYDCDPRKLASYDGSSWCLASWCLPELWDAAEYQLTKIPCHDNSNIHKVQVGGIKYAAKLSDNPEAIKREVQNHMLVVEQMNLSWKQATRKFYDKHDDPALEISTGPRRRDKRKFKRRCNRSRGPTSPLIPDFVSDVIHHDHEGQDIATAGYVTSFIPPFQAATVRALVRIFVDSSIRESVKNDPNLSNVRFRVHLGLMAPPDEPLSTRLLSRPVYLDQLQHEAEQRLEVWCEKMGVSLAILHWRCNLDAAGVKFYLAPDKRGRTQLWMTDFGDCKPLQPGQDETKAMAEAVYNNTVWPRPPLPRDKADGEKWELKMCAYESFIRAYGIASKNILSRDSPEYVERYPALISRELLVMNLGPIPILLNWIQDKRDERKRLSLKYWKETTWNRVSGVLDVSRRKIPSHCSSN</sequence>
<evidence type="ECO:0000313" key="4">
    <source>
        <dbReference type="Proteomes" id="UP000544095"/>
    </source>
</evidence>
<evidence type="ECO:0000259" key="2">
    <source>
        <dbReference type="Pfam" id="PF12417"/>
    </source>
</evidence>